<dbReference type="Pfam" id="PF04055">
    <property type="entry name" value="Radical_SAM"/>
    <property type="match status" value="1"/>
</dbReference>
<keyword evidence="5" id="KW-0479">Metal-binding</keyword>
<evidence type="ECO:0000256" key="6">
    <source>
        <dbReference type="ARBA" id="ARBA00023002"/>
    </source>
</evidence>
<dbReference type="SUPFAM" id="SSF54862">
    <property type="entry name" value="4Fe-4S ferredoxins"/>
    <property type="match status" value="1"/>
</dbReference>
<reference evidence="10 11" key="1">
    <citation type="submission" date="2019-04" db="EMBL/GenBank/DDBJ databases">
        <title>Microbes associate with the intestines of laboratory mice.</title>
        <authorList>
            <person name="Navarre W."/>
            <person name="Wong E."/>
            <person name="Huang K."/>
            <person name="Tropini C."/>
            <person name="Ng K."/>
            <person name="Yu B."/>
        </authorList>
    </citation>
    <scope>NUCLEOTIDE SEQUENCE [LARGE SCALE GENOMIC DNA]</scope>
    <source>
        <strain evidence="10 11">NM07_P-09</strain>
    </source>
</reference>
<comment type="caution">
    <text evidence="10">The sequence shown here is derived from an EMBL/GenBank/DDBJ whole genome shotgun (WGS) entry which is preliminary data.</text>
</comment>
<evidence type="ECO:0000259" key="9">
    <source>
        <dbReference type="PROSITE" id="PS51918"/>
    </source>
</evidence>
<dbReference type="NCBIfam" id="TIGR02494">
    <property type="entry name" value="PFLE_PFLC"/>
    <property type="match status" value="1"/>
</dbReference>
<dbReference type="PIRSF" id="PIRSF000371">
    <property type="entry name" value="PFL_act_enz"/>
    <property type="match status" value="1"/>
</dbReference>
<keyword evidence="11" id="KW-1185">Reference proteome</keyword>
<dbReference type="PANTHER" id="PTHR30352">
    <property type="entry name" value="PYRUVATE FORMATE-LYASE-ACTIVATING ENZYME"/>
    <property type="match status" value="1"/>
</dbReference>
<dbReference type="EMBL" id="SRYE01000001">
    <property type="protein sequence ID" value="TGY63340.1"/>
    <property type="molecule type" value="Genomic_DNA"/>
</dbReference>
<dbReference type="GO" id="GO:0016491">
    <property type="term" value="F:oxidoreductase activity"/>
    <property type="evidence" value="ECO:0007669"/>
    <property type="project" value="UniProtKB-KW"/>
</dbReference>
<protein>
    <submittedName>
        <fullName evidence="10">Glycyl-radical enzyme activating protein</fullName>
    </submittedName>
</protein>
<evidence type="ECO:0000313" key="10">
    <source>
        <dbReference type="EMBL" id="TGY63340.1"/>
    </source>
</evidence>
<dbReference type="Gene3D" id="3.20.20.70">
    <property type="entry name" value="Aldolase class I"/>
    <property type="match status" value="1"/>
</dbReference>
<evidence type="ECO:0000313" key="11">
    <source>
        <dbReference type="Proteomes" id="UP000310263"/>
    </source>
</evidence>
<evidence type="ECO:0000256" key="3">
    <source>
        <dbReference type="ARBA" id="ARBA00022485"/>
    </source>
</evidence>
<dbReference type="SFLD" id="SFLDG01118">
    <property type="entry name" value="activating_enzymes__group_2"/>
    <property type="match status" value="1"/>
</dbReference>
<dbReference type="InterPro" id="IPR034457">
    <property type="entry name" value="Organic_radical-activating"/>
</dbReference>
<dbReference type="RefSeq" id="WP_136011967.1">
    <property type="nucleotide sequence ID" value="NZ_SRYE01000001.1"/>
</dbReference>
<dbReference type="PROSITE" id="PS01087">
    <property type="entry name" value="RADICAL_ACTIVATING"/>
    <property type="match status" value="1"/>
</dbReference>
<dbReference type="PROSITE" id="PS51918">
    <property type="entry name" value="RADICAL_SAM"/>
    <property type="match status" value="1"/>
</dbReference>
<comment type="cofactor">
    <cofactor evidence="1">
        <name>[4Fe-4S] cluster</name>
        <dbReference type="ChEBI" id="CHEBI:49883"/>
    </cofactor>
</comment>
<keyword evidence="7" id="KW-0408">Iron</keyword>
<feature type="domain" description="Radical SAM core" evidence="9">
    <location>
        <begin position="43"/>
        <end position="346"/>
    </location>
</feature>
<organism evidence="10 11">
    <name type="scientific">Muricaecibacterium torontonense</name>
    <dbReference type="NCBI Taxonomy" id="3032871"/>
    <lineage>
        <taxon>Bacteria</taxon>
        <taxon>Bacillati</taxon>
        <taxon>Actinomycetota</taxon>
        <taxon>Coriobacteriia</taxon>
        <taxon>Coriobacteriales</taxon>
        <taxon>Atopobiaceae</taxon>
        <taxon>Muricaecibacterium</taxon>
    </lineage>
</organism>
<keyword evidence="3" id="KW-0004">4Fe-4S</keyword>
<proteinExistence type="inferred from homology"/>
<dbReference type="AlphaFoldDB" id="A0A4V3RRU3"/>
<dbReference type="SFLD" id="SFLDG01066">
    <property type="entry name" value="organic_radical-activating_enz"/>
    <property type="match status" value="1"/>
</dbReference>
<dbReference type="Proteomes" id="UP000310263">
    <property type="component" value="Unassembled WGS sequence"/>
</dbReference>
<name>A0A4V3RRU3_9ACTN</name>
<dbReference type="OrthoDB" id="9782387at2"/>
<comment type="similarity">
    <text evidence="2">Belongs to the organic radical-activating enzymes family.</text>
</comment>
<evidence type="ECO:0000256" key="5">
    <source>
        <dbReference type="ARBA" id="ARBA00022723"/>
    </source>
</evidence>
<dbReference type="InterPro" id="IPR007197">
    <property type="entry name" value="rSAM"/>
</dbReference>
<dbReference type="InterPro" id="IPR013785">
    <property type="entry name" value="Aldolase_TIM"/>
</dbReference>
<accession>A0A4V3RRU3</accession>
<keyword evidence="4" id="KW-0949">S-adenosyl-L-methionine</keyword>
<evidence type="ECO:0000256" key="8">
    <source>
        <dbReference type="ARBA" id="ARBA00023014"/>
    </source>
</evidence>
<evidence type="ECO:0000256" key="2">
    <source>
        <dbReference type="ARBA" id="ARBA00009777"/>
    </source>
</evidence>
<evidence type="ECO:0000256" key="1">
    <source>
        <dbReference type="ARBA" id="ARBA00001966"/>
    </source>
</evidence>
<dbReference type="InterPro" id="IPR012839">
    <property type="entry name" value="Organic_radical_activase"/>
</dbReference>
<dbReference type="SFLD" id="SFLDS00029">
    <property type="entry name" value="Radical_SAM"/>
    <property type="match status" value="1"/>
</dbReference>
<evidence type="ECO:0000256" key="7">
    <source>
        <dbReference type="ARBA" id="ARBA00023004"/>
    </source>
</evidence>
<gene>
    <name evidence="10" type="ORF">E5334_02240</name>
</gene>
<dbReference type="GO" id="GO:0051539">
    <property type="term" value="F:4 iron, 4 sulfur cluster binding"/>
    <property type="evidence" value="ECO:0007669"/>
    <property type="project" value="UniProtKB-KW"/>
</dbReference>
<keyword evidence="6" id="KW-0560">Oxidoreductase</keyword>
<dbReference type="SUPFAM" id="SSF102114">
    <property type="entry name" value="Radical SAM enzymes"/>
    <property type="match status" value="1"/>
</dbReference>
<dbReference type="InterPro" id="IPR040074">
    <property type="entry name" value="BssD/PflA/YjjW"/>
</dbReference>
<dbReference type="InterPro" id="IPR058240">
    <property type="entry name" value="rSAM_sf"/>
</dbReference>
<evidence type="ECO:0000256" key="4">
    <source>
        <dbReference type="ARBA" id="ARBA00022691"/>
    </source>
</evidence>
<dbReference type="InterPro" id="IPR001989">
    <property type="entry name" value="Radical_activat_CS"/>
</dbReference>
<dbReference type="PANTHER" id="PTHR30352:SF4">
    <property type="entry name" value="PYRUVATE FORMATE-LYASE 2-ACTIVATING ENZYME"/>
    <property type="match status" value="1"/>
</dbReference>
<keyword evidence="8" id="KW-0411">Iron-sulfur</keyword>
<dbReference type="GO" id="GO:0046872">
    <property type="term" value="F:metal ion binding"/>
    <property type="evidence" value="ECO:0007669"/>
    <property type="project" value="UniProtKB-KW"/>
</dbReference>
<dbReference type="CDD" id="cd01335">
    <property type="entry name" value="Radical_SAM"/>
    <property type="match status" value="1"/>
</dbReference>
<sequence length="349" mass="37501">MQPHSGTKQCSIESLSPVRRGGASQRELPLKAPVFNVQKFSLDDGPGIRTVVFLKGCPLRCAWCANPESQLAYSQLEWDGRSCKGCGCCAAASQAVTLAFDEGRLPQVTVDHVRLAAEKRQPQVAEACVWGAMSLVGAERSVDEVVAQCLQDQAFYEQSGGGVTFSGGEALLWPEFVGQVARRLHAQGVSCAMETTGYAAPEVFEQVLDAMDILLFDVKHWDEAAHKAGTGVGLGLIKDNLRRACASGAQVLFRTPVIPGFNIDPSLSASAVAATAEGLAAHILDAWQTAGRSNTEKPRLQLLPFHQFGENKYKLLGRDYGMEGVAQLSVKDVEPLAEALRERGVDAFV</sequence>